<dbReference type="AlphaFoldDB" id="A0A372IMY3"/>
<proteinExistence type="predicted"/>
<evidence type="ECO:0000256" key="2">
    <source>
        <dbReference type="SAM" id="MobiDB-lite"/>
    </source>
</evidence>
<keyword evidence="1" id="KW-0802">TPR repeat</keyword>
<feature type="repeat" description="TPR" evidence="1">
    <location>
        <begin position="248"/>
        <end position="281"/>
    </location>
</feature>
<feature type="repeat" description="TPR" evidence="1">
    <location>
        <begin position="455"/>
        <end position="488"/>
    </location>
</feature>
<evidence type="ECO:0000256" key="1">
    <source>
        <dbReference type="PROSITE-ProRule" id="PRU00339"/>
    </source>
</evidence>
<dbReference type="Pfam" id="PF13432">
    <property type="entry name" value="TPR_16"/>
    <property type="match status" value="4"/>
</dbReference>
<dbReference type="PROSITE" id="PS50005">
    <property type="entry name" value="TPR"/>
    <property type="match status" value="10"/>
</dbReference>
<dbReference type="SMART" id="SM00028">
    <property type="entry name" value="TPR"/>
    <property type="match status" value="14"/>
</dbReference>
<feature type="repeat" description="TPR" evidence="1">
    <location>
        <begin position="285"/>
        <end position="318"/>
    </location>
</feature>
<dbReference type="Proteomes" id="UP000264702">
    <property type="component" value="Unassembled WGS sequence"/>
</dbReference>
<dbReference type="Pfam" id="PF13181">
    <property type="entry name" value="TPR_8"/>
    <property type="match status" value="1"/>
</dbReference>
<feature type="repeat" description="TPR" evidence="1">
    <location>
        <begin position="319"/>
        <end position="352"/>
    </location>
</feature>
<organism evidence="3 4">
    <name type="scientific">Paracidobacterium acidisoli</name>
    <dbReference type="NCBI Taxonomy" id="2303751"/>
    <lineage>
        <taxon>Bacteria</taxon>
        <taxon>Pseudomonadati</taxon>
        <taxon>Acidobacteriota</taxon>
        <taxon>Terriglobia</taxon>
        <taxon>Terriglobales</taxon>
        <taxon>Acidobacteriaceae</taxon>
        <taxon>Paracidobacterium</taxon>
    </lineage>
</organism>
<feature type="repeat" description="TPR" evidence="1">
    <location>
        <begin position="180"/>
        <end position="213"/>
    </location>
</feature>
<feature type="repeat" description="TPR" evidence="1">
    <location>
        <begin position="353"/>
        <end position="386"/>
    </location>
</feature>
<evidence type="ECO:0000313" key="4">
    <source>
        <dbReference type="Proteomes" id="UP000264702"/>
    </source>
</evidence>
<protein>
    <submittedName>
        <fullName evidence="3">Tetratricopeptide repeat protein</fullName>
    </submittedName>
</protein>
<gene>
    <name evidence="3" type="ORF">D0Y96_12945</name>
</gene>
<feature type="repeat" description="TPR" evidence="1">
    <location>
        <begin position="75"/>
        <end position="108"/>
    </location>
</feature>
<dbReference type="PANTHER" id="PTHR44366">
    <property type="entry name" value="UDP-N-ACETYLGLUCOSAMINE--PEPTIDE N-ACETYLGLUCOSAMINYLTRANSFERASE 110 KDA SUBUNIT"/>
    <property type="match status" value="1"/>
</dbReference>
<feature type="repeat" description="TPR" evidence="1">
    <location>
        <begin position="562"/>
        <end position="595"/>
    </location>
</feature>
<dbReference type="Gene3D" id="1.25.40.10">
    <property type="entry name" value="Tetratricopeptide repeat domain"/>
    <property type="match status" value="5"/>
</dbReference>
<feature type="repeat" description="TPR" evidence="1">
    <location>
        <begin position="421"/>
        <end position="454"/>
    </location>
</feature>
<dbReference type="InterPro" id="IPR011990">
    <property type="entry name" value="TPR-like_helical_dom_sf"/>
</dbReference>
<dbReference type="InterPro" id="IPR019734">
    <property type="entry name" value="TPR_rpt"/>
</dbReference>
<dbReference type="EMBL" id="QVQT01000004">
    <property type="protein sequence ID" value="RFU16297.1"/>
    <property type="molecule type" value="Genomic_DNA"/>
</dbReference>
<dbReference type="SUPFAM" id="SSF48452">
    <property type="entry name" value="TPR-like"/>
    <property type="match status" value="3"/>
</dbReference>
<dbReference type="PANTHER" id="PTHR44366:SF1">
    <property type="entry name" value="UDP-N-ACETYLGLUCOSAMINE--PEPTIDE N-ACETYLGLUCOSAMINYLTRANSFERASE 110 KDA SUBUNIT"/>
    <property type="match status" value="1"/>
</dbReference>
<feature type="compositionally biased region" description="Basic and acidic residues" evidence="2">
    <location>
        <begin position="576"/>
        <end position="586"/>
    </location>
</feature>
<dbReference type="InterPro" id="IPR037919">
    <property type="entry name" value="OGT"/>
</dbReference>
<evidence type="ECO:0000313" key="3">
    <source>
        <dbReference type="EMBL" id="RFU16297.1"/>
    </source>
</evidence>
<feature type="region of interest" description="Disordered" evidence="2">
    <location>
        <begin position="576"/>
        <end position="596"/>
    </location>
</feature>
<reference evidence="3 4" key="1">
    <citation type="submission" date="2018-08" db="EMBL/GenBank/DDBJ databases">
        <title>Acidipila sp. 4G-K13, an acidobacterium isolated from forest soil.</title>
        <authorList>
            <person name="Gao Z.-H."/>
            <person name="Qiu L.-H."/>
        </authorList>
    </citation>
    <scope>NUCLEOTIDE SEQUENCE [LARGE SCALE GENOMIC DNA]</scope>
    <source>
        <strain evidence="3 4">4G-K13</strain>
    </source>
</reference>
<dbReference type="GO" id="GO:0097363">
    <property type="term" value="F:protein O-acetylglucosaminyltransferase activity"/>
    <property type="evidence" value="ECO:0007669"/>
    <property type="project" value="TreeGrafter"/>
</dbReference>
<feature type="repeat" description="TPR" evidence="1">
    <location>
        <begin position="387"/>
        <end position="420"/>
    </location>
</feature>
<dbReference type="Pfam" id="PF13414">
    <property type="entry name" value="TPR_11"/>
    <property type="match status" value="1"/>
</dbReference>
<comment type="caution">
    <text evidence="3">The sequence shown here is derived from an EMBL/GenBank/DDBJ whole genome shotgun (WGS) entry which is preliminary data.</text>
</comment>
<accession>A0A372IMY3</accession>
<name>A0A372IMY3_9BACT</name>
<keyword evidence="4" id="KW-1185">Reference proteome</keyword>
<sequence>MNLLFTHRLCAPILAILPIVYFSLPIMALQSDAQNARLQEANAAFRSGYDAASRGDLATARLRFEHVVQLAPTIEEGHSALGAILCQLGEYPAAIVELEKALRLKPADRAAQENLALAYAQSGNAHAALALFDRLSTSAEAPPLTSDLLAAWARALAAAGQSDMAIAKTRDAIAASPHSAALYDQLGSLYAQTEHWSQAQAAFEEAIQMDATLAAAHLHLGITLSREQQPLSAVAELTVATQLAPQNALAQIELGKALAAADQDENAVPHLQKAIDLSPPEALLTEAQNQLAMAWQRLGEADKAIPLFRQVVAAQPRNVSALSNLAIALIQTGDATTAVDFCRRALAIAPADPQVLQDLGIAYLQRSDIDDSIQEFRQGLAAAPDNAQLHYNLGLAWKLKDDLPNAVLELETAARLDPSSPDAPYTLGILYMQSGRFDDAAKNLRAALDRRPTNGDGWAVLGSIYHQQSKYDEAAAALHKAIDLMPNQPGPHITLASVLQEEGKQQEARAERKMAADLTRVAVNRQRAMFDTNTANSLLQKGEISDAVSRYQSAISDDPTYAEAHRRLAMAYEREGRTTDALEESNRAAALDTAHR</sequence>
<dbReference type="GO" id="GO:0006493">
    <property type="term" value="P:protein O-linked glycosylation"/>
    <property type="evidence" value="ECO:0007669"/>
    <property type="project" value="InterPro"/>
</dbReference>